<dbReference type="Pfam" id="PF09820">
    <property type="entry name" value="AAA-ATPase_like"/>
    <property type="match status" value="1"/>
</dbReference>
<reference evidence="2 3" key="1">
    <citation type="submission" date="2016-10" db="EMBL/GenBank/DDBJ databases">
        <authorList>
            <person name="Varghese N."/>
            <person name="Submissions S."/>
        </authorList>
    </citation>
    <scope>NUCLEOTIDE SEQUENCE [LARGE SCALE GENOMIC DNA]</scope>
    <source>
        <strain evidence="2 3">22B</strain>
    </source>
</reference>
<dbReference type="Proteomes" id="UP000243374">
    <property type="component" value="Unassembled WGS sequence"/>
</dbReference>
<keyword evidence="3" id="KW-1185">Reference proteome</keyword>
<gene>
    <name evidence="2" type="ORF">SAMN04487865_10723</name>
</gene>
<dbReference type="InterPro" id="IPR012547">
    <property type="entry name" value="PDDEXK_9"/>
</dbReference>
<sequence>MKLSERFTVGYEDFETLIKKGAPYIDKTSYLKELFGEKVHDNGETYEDYVSLFTRPRRFGKTLTMSMIKNFFELNYDNPADKSKPKELFKNLEISQDKDFCDKYMGEYPVISISLKGVFGEDYIEALTALFNRIGDLYKQYSFLKQSSLAPEDKEKFSKIVQLAKNGQIITFSNPDVKNNITLLVKSSLKDLTSYLYSIYRKKVIVLVDEYDVPLQKAAVYGYYKEMLNIIRGMFEEVFKTNEFLEKGIVTGCLRISHESIYTGINNFSLYTIQDELYRDFIGFTHKEVTELLKKRNLQEREKDVLEWYDGYNFAGAKMLCPWSVLSFCHKANSSENPLTFTPGNYFNNTSSNDIVSICINHPDAIDSQRLQNLLDGGTEIILPPDFTTYPEISIHTDFDTMMGMMLYTGYLTVVKTNEDGSIEVKIPNKEVLDCFSQKAKIIFSKRNSQWYSKVAELKNALFAENKDKVQNLINELLLTFVSIRNTAYEDYYHGFLAGILALTIDQNTEIKSDTESGDGYADLILDYSPKKEVVIIEFKKLYKGESFDEICKGALEQIELKKYASPYEQKNYRIIKYGISFLGKECVVAMN</sequence>
<accession>A0A662ZDH3</accession>
<dbReference type="Pfam" id="PF08011">
    <property type="entry name" value="PDDEXK_9"/>
    <property type="match status" value="1"/>
</dbReference>
<dbReference type="RefSeq" id="WP_083397038.1">
    <property type="nucleotide sequence ID" value="NZ_CP047056.1"/>
</dbReference>
<protein>
    <submittedName>
        <fullName evidence="2">PD-(D/E)XK nuclease superfamily protein</fullName>
    </submittedName>
</protein>
<organism evidence="2 3">
    <name type="scientific">Succinivibrio dextrinosolvens</name>
    <dbReference type="NCBI Taxonomy" id="83771"/>
    <lineage>
        <taxon>Bacteria</taxon>
        <taxon>Pseudomonadati</taxon>
        <taxon>Pseudomonadota</taxon>
        <taxon>Gammaproteobacteria</taxon>
        <taxon>Aeromonadales</taxon>
        <taxon>Succinivibrionaceae</taxon>
        <taxon>Succinivibrio</taxon>
    </lineage>
</organism>
<dbReference type="PANTHER" id="PTHR34825:SF1">
    <property type="entry name" value="AAA-ATPASE-LIKE DOMAIN-CONTAINING PROTEIN"/>
    <property type="match status" value="1"/>
</dbReference>
<dbReference type="OrthoDB" id="5619227at2"/>
<evidence type="ECO:0000313" key="3">
    <source>
        <dbReference type="Proteomes" id="UP000243374"/>
    </source>
</evidence>
<name>A0A662ZDH3_9GAMM</name>
<dbReference type="PANTHER" id="PTHR34825">
    <property type="entry name" value="CONSERVED PROTEIN, WITH A WEAK D-GALACTARATE DEHYDRATASE/ALTRONATE HYDROLASE DOMAIN"/>
    <property type="match status" value="1"/>
</dbReference>
<evidence type="ECO:0000313" key="2">
    <source>
        <dbReference type="EMBL" id="SFK42210.1"/>
    </source>
</evidence>
<proteinExistence type="predicted"/>
<dbReference type="InterPro" id="IPR018631">
    <property type="entry name" value="AAA-ATPase-like_dom"/>
</dbReference>
<evidence type="ECO:0000259" key="1">
    <source>
        <dbReference type="Pfam" id="PF09820"/>
    </source>
</evidence>
<feature type="domain" description="AAA-ATPase-like" evidence="1">
    <location>
        <begin position="9"/>
        <end position="261"/>
    </location>
</feature>
<dbReference type="EMBL" id="FOSF01000072">
    <property type="protein sequence ID" value="SFK42210.1"/>
    <property type="molecule type" value="Genomic_DNA"/>
</dbReference>
<dbReference type="AlphaFoldDB" id="A0A662ZDH3"/>